<evidence type="ECO:0000313" key="2">
    <source>
        <dbReference type="Proteomes" id="UP000263900"/>
    </source>
</evidence>
<keyword evidence="1" id="KW-0503">Monooxygenase</keyword>
<dbReference type="Proteomes" id="UP000263900">
    <property type="component" value="Chromosome"/>
</dbReference>
<dbReference type="InterPro" id="IPR011008">
    <property type="entry name" value="Dimeric_a/b-barrel"/>
</dbReference>
<dbReference type="GO" id="GO:0004497">
    <property type="term" value="F:monooxygenase activity"/>
    <property type="evidence" value="ECO:0007669"/>
    <property type="project" value="UniProtKB-KW"/>
</dbReference>
<sequence length="104" mass="12314">MITRIWHGRTQTEHAAVYRQYVIDTGIPDYLATPGNLGAQIWQRTEGDITHIWTVSWWDNYDSIKAFAGEQIEKARYYDEDKQYLLEFEPQVMHCDTYGFVPDH</sequence>
<reference evidence="1 2" key="1">
    <citation type="submission" date="2018-09" db="EMBL/GenBank/DDBJ databases">
        <title>Genome sequencing of strain 6GH32-13.</title>
        <authorList>
            <person name="Weon H.-Y."/>
            <person name="Heo J."/>
            <person name="Kwon S.-W."/>
        </authorList>
    </citation>
    <scope>NUCLEOTIDE SEQUENCE [LARGE SCALE GENOMIC DNA]</scope>
    <source>
        <strain evidence="1 2">5GH32-13</strain>
    </source>
</reference>
<organism evidence="1 2">
    <name type="scientific">Paraflavitalea soli</name>
    <dbReference type="NCBI Taxonomy" id="2315862"/>
    <lineage>
        <taxon>Bacteria</taxon>
        <taxon>Pseudomonadati</taxon>
        <taxon>Bacteroidota</taxon>
        <taxon>Chitinophagia</taxon>
        <taxon>Chitinophagales</taxon>
        <taxon>Chitinophagaceae</taxon>
        <taxon>Paraflavitalea</taxon>
    </lineage>
</organism>
<gene>
    <name evidence="1" type="ORF">D3H65_31180</name>
</gene>
<keyword evidence="1" id="KW-0560">Oxidoreductase</keyword>
<name>A0A3B7MUI6_9BACT</name>
<evidence type="ECO:0000313" key="1">
    <source>
        <dbReference type="EMBL" id="AXY78192.1"/>
    </source>
</evidence>
<dbReference type="RefSeq" id="WP_119054065.1">
    <property type="nucleotide sequence ID" value="NZ_CP032157.1"/>
</dbReference>
<protein>
    <submittedName>
        <fullName evidence="1">Antibiotic biosynthesis monooxygenase</fullName>
    </submittedName>
</protein>
<keyword evidence="2" id="KW-1185">Reference proteome</keyword>
<dbReference type="EMBL" id="CP032157">
    <property type="protein sequence ID" value="AXY78192.1"/>
    <property type="molecule type" value="Genomic_DNA"/>
</dbReference>
<dbReference type="SUPFAM" id="SSF54909">
    <property type="entry name" value="Dimeric alpha+beta barrel"/>
    <property type="match status" value="1"/>
</dbReference>
<accession>A0A3B7MUI6</accession>
<dbReference type="KEGG" id="pseg:D3H65_31180"/>
<dbReference type="AlphaFoldDB" id="A0A3B7MUI6"/>
<dbReference type="OrthoDB" id="165208at2"/>
<proteinExistence type="predicted"/>